<organism evidence="1 2">
    <name type="scientific">Labrys miyagiensis</name>
    <dbReference type="NCBI Taxonomy" id="346912"/>
    <lineage>
        <taxon>Bacteria</taxon>
        <taxon>Pseudomonadati</taxon>
        <taxon>Pseudomonadota</taxon>
        <taxon>Alphaproteobacteria</taxon>
        <taxon>Hyphomicrobiales</taxon>
        <taxon>Xanthobacteraceae</taxon>
        <taxon>Labrys</taxon>
    </lineage>
</organism>
<sequence length="72" mass="7653">MSTSGLPQEAIDALQDLSTNGLDTEISPPMLKILGDQGDAELRDGRWAVTDAGLSVLNDKLQDLPPYLGKAD</sequence>
<gene>
    <name evidence="1" type="ORF">GCM10007874_60100</name>
</gene>
<proteinExistence type="predicted"/>
<comment type="caution">
    <text evidence="1">The sequence shown here is derived from an EMBL/GenBank/DDBJ whole genome shotgun (WGS) entry which is preliminary data.</text>
</comment>
<keyword evidence="2" id="KW-1185">Reference proteome</keyword>
<dbReference type="Proteomes" id="UP001156882">
    <property type="component" value="Unassembled WGS sequence"/>
</dbReference>
<dbReference type="RefSeq" id="WP_284315927.1">
    <property type="nucleotide sequence ID" value="NZ_BSPC01000068.1"/>
</dbReference>
<accession>A0ABQ6CVH4</accession>
<evidence type="ECO:0000313" key="1">
    <source>
        <dbReference type="EMBL" id="GLS22990.1"/>
    </source>
</evidence>
<name>A0ABQ6CVH4_9HYPH</name>
<protein>
    <submittedName>
        <fullName evidence="1">Uncharacterized protein</fullName>
    </submittedName>
</protein>
<evidence type="ECO:0000313" key="2">
    <source>
        <dbReference type="Proteomes" id="UP001156882"/>
    </source>
</evidence>
<dbReference type="EMBL" id="BSPC01000068">
    <property type="protein sequence ID" value="GLS22990.1"/>
    <property type="molecule type" value="Genomic_DNA"/>
</dbReference>
<reference evidence="2" key="1">
    <citation type="journal article" date="2019" name="Int. J. Syst. Evol. Microbiol.">
        <title>The Global Catalogue of Microorganisms (GCM) 10K type strain sequencing project: providing services to taxonomists for standard genome sequencing and annotation.</title>
        <authorList>
            <consortium name="The Broad Institute Genomics Platform"/>
            <consortium name="The Broad Institute Genome Sequencing Center for Infectious Disease"/>
            <person name="Wu L."/>
            <person name="Ma J."/>
        </authorList>
    </citation>
    <scope>NUCLEOTIDE SEQUENCE [LARGE SCALE GENOMIC DNA]</scope>
    <source>
        <strain evidence="2">NBRC 101365</strain>
    </source>
</reference>